<sequence length="258" mass="29038">MLTTALITGLVATMLVCIGGARMWYLQHINYQRWIQHLKAQDQESNAALEVLRRRFFRLTTVIDLYAGGISTRLSESTDVVATLHSRDPAFFLEWPHLGHWLDANDKYLSALYEASSDWLDPRHREKVHGLQKSSTRYFDIACQRDGTMRAAIRLARQDGVLIVHDNHGSTGVKADIRAVVEYLHRRHQLGKDEVFIVRDASGNYDCAMVRDHFFVGFLKIDVGDVATAIACAKSAGPTATRIELADRQSAPGVDCDR</sequence>
<dbReference type="AlphaFoldDB" id="A0A6P2V835"/>
<proteinExistence type="predicted"/>
<name>A0A6P2V835_BURL3</name>
<gene>
    <name evidence="2" type="ORF">BLA39750_01099</name>
</gene>
<keyword evidence="1" id="KW-0812">Transmembrane</keyword>
<evidence type="ECO:0000256" key="1">
    <source>
        <dbReference type="SAM" id="Phobius"/>
    </source>
</evidence>
<evidence type="ECO:0000313" key="2">
    <source>
        <dbReference type="EMBL" id="VWC79642.1"/>
    </source>
</evidence>
<evidence type="ECO:0000313" key="3">
    <source>
        <dbReference type="Proteomes" id="UP000494110"/>
    </source>
</evidence>
<organism evidence="2 3">
    <name type="scientific">Burkholderia lata (strain ATCC 17760 / DSM 23089 / LMG 22485 / NCIMB 9086 / R18194 / 383)</name>
    <dbReference type="NCBI Taxonomy" id="482957"/>
    <lineage>
        <taxon>Bacteria</taxon>
        <taxon>Pseudomonadati</taxon>
        <taxon>Pseudomonadota</taxon>
        <taxon>Betaproteobacteria</taxon>
        <taxon>Burkholderiales</taxon>
        <taxon>Burkholderiaceae</taxon>
        <taxon>Burkholderia</taxon>
        <taxon>Burkholderia cepacia complex</taxon>
    </lineage>
</organism>
<dbReference type="RefSeq" id="WP_175011256.1">
    <property type="nucleotide sequence ID" value="NZ_CABVQN010000004.1"/>
</dbReference>
<keyword evidence="1" id="KW-0472">Membrane</keyword>
<accession>A0A6P2V835</accession>
<dbReference type="Proteomes" id="UP000494110">
    <property type="component" value="Unassembled WGS sequence"/>
</dbReference>
<feature type="transmembrane region" description="Helical" evidence="1">
    <location>
        <begin position="6"/>
        <end position="25"/>
    </location>
</feature>
<reference evidence="2 3" key="1">
    <citation type="submission" date="2019-09" db="EMBL/GenBank/DDBJ databases">
        <authorList>
            <person name="Depoorter E."/>
        </authorList>
    </citation>
    <scope>NUCLEOTIDE SEQUENCE [LARGE SCALE GENOMIC DNA]</scope>
    <source>
        <strain evidence="2">R-39750</strain>
    </source>
</reference>
<dbReference type="EMBL" id="CABVQN010000004">
    <property type="protein sequence ID" value="VWC79642.1"/>
    <property type="molecule type" value="Genomic_DNA"/>
</dbReference>
<protein>
    <submittedName>
        <fullName evidence="2">Uncharacterized protein</fullName>
    </submittedName>
</protein>
<keyword evidence="1" id="KW-1133">Transmembrane helix</keyword>